<organism evidence="1">
    <name type="scientific">Octopus bimaculoides</name>
    <name type="common">California two-spotted octopus</name>
    <dbReference type="NCBI Taxonomy" id="37653"/>
    <lineage>
        <taxon>Eukaryota</taxon>
        <taxon>Metazoa</taxon>
        <taxon>Spiralia</taxon>
        <taxon>Lophotrochozoa</taxon>
        <taxon>Mollusca</taxon>
        <taxon>Cephalopoda</taxon>
        <taxon>Coleoidea</taxon>
        <taxon>Octopodiformes</taxon>
        <taxon>Octopoda</taxon>
        <taxon>Incirrata</taxon>
        <taxon>Octopodidae</taxon>
        <taxon>Octopus</taxon>
    </lineage>
</organism>
<reference evidence="1" key="1">
    <citation type="submission" date="2015-07" db="EMBL/GenBank/DDBJ databases">
        <title>MeaNS - Measles Nucleotide Surveillance Program.</title>
        <authorList>
            <person name="Tran T."/>
            <person name="Druce J."/>
        </authorList>
    </citation>
    <scope>NUCLEOTIDE SEQUENCE</scope>
    <source>
        <strain evidence="1">UCB-OBI-ISO-001</strain>
        <tissue evidence="1">Gonad</tissue>
    </source>
</reference>
<proteinExistence type="predicted"/>
<name>A0A0L8IG18_OCTBM</name>
<dbReference type="AlphaFoldDB" id="A0A0L8IG18"/>
<gene>
    <name evidence="1" type="ORF">OCBIM_22009537mg</name>
</gene>
<accession>A0A0L8IG18</accession>
<sequence>MEVEEDVINTESWRHRHQKYPKAQTDIMQCKLIHTYRGHLIEAGTHTHTHIVENSGLE</sequence>
<evidence type="ECO:0000313" key="1">
    <source>
        <dbReference type="EMBL" id="KOF99960.1"/>
    </source>
</evidence>
<dbReference type="EMBL" id="KQ415865">
    <property type="protein sequence ID" value="KOF99960.1"/>
    <property type="molecule type" value="Genomic_DNA"/>
</dbReference>
<protein>
    <submittedName>
        <fullName evidence="1">Uncharacterized protein</fullName>
    </submittedName>
</protein>